<dbReference type="PANTHER" id="PTHR23547">
    <property type="entry name" value="MAJOR FACILITATOR SUPERFAMILY DOMAIN, GENERAL SUBSTRATE TRANSPORTER"/>
    <property type="match status" value="1"/>
</dbReference>
<feature type="transmembrane region" description="Helical" evidence="4">
    <location>
        <begin position="219"/>
        <end position="245"/>
    </location>
</feature>
<dbReference type="GO" id="GO:0022857">
    <property type="term" value="F:transmembrane transporter activity"/>
    <property type="evidence" value="ECO:0007669"/>
    <property type="project" value="InterPro"/>
</dbReference>
<evidence type="ECO:0000256" key="1">
    <source>
        <dbReference type="ARBA" id="ARBA00022692"/>
    </source>
</evidence>
<feature type="transmembrane region" description="Helical" evidence="4">
    <location>
        <begin position="83"/>
        <end position="108"/>
    </location>
</feature>
<dbReference type="Pfam" id="PF07690">
    <property type="entry name" value="MFS_1"/>
    <property type="match status" value="1"/>
</dbReference>
<dbReference type="NCBIfam" id="NF033734">
    <property type="entry name" value="MFS_ArsJ"/>
    <property type="match status" value="1"/>
</dbReference>
<dbReference type="InterPro" id="IPR047769">
    <property type="entry name" value="MFS_ArsJ"/>
</dbReference>
<dbReference type="EMBL" id="AQGW01000025">
    <property type="protein sequence ID" value="MBE0384318.1"/>
    <property type="molecule type" value="Genomic_DNA"/>
</dbReference>
<dbReference type="GeneID" id="93665413"/>
<feature type="transmembrane region" description="Helical" evidence="4">
    <location>
        <begin position="380"/>
        <end position="402"/>
    </location>
</feature>
<evidence type="ECO:0000313" key="7">
    <source>
        <dbReference type="Proteomes" id="UP000238288"/>
    </source>
</evidence>
<dbReference type="AlphaFoldDB" id="A0A2K4XED6"/>
<reference evidence="5 8" key="1">
    <citation type="submission" date="2015-06" db="EMBL/GenBank/DDBJ databases">
        <title>Genome sequence of Pseudoalteromonas carrageenovora.</title>
        <authorList>
            <person name="Xie B.-B."/>
            <person name="Rong J.-C."/>
            <person name="Qin Q.-L."/>
            <person name="Zhang Y.-Z."/>
        </authorList>
    </citation>
    <scope>NUCLEOTIDE SEQUENCE [LARGE SCALE GENOMIC DNA]</scope>
    <source>
        <strain evidence="5 8">IAM 12662</strain>
    </source>
</reference>
<feature type="transmembrane region" description="Helical" evidence="4">
    <location>
        <begin position="155"/>
        <end position="174"/>
    </location>
</feature>
<sequence>MFEQLANLPTAIKQYLIITGNYWAFTLTDGALRMLIVLHFHQLGYGALAIAMLFLFYEIFGVITNLVGGWLGAHLGLNKTMNFGLALQIMALAMLCAPSEWLTVAYVMAAQALSGIAKDLNKMSAKSAIKHLVPEGESGQGQLYKWVAILTGSKNALKGVGFFLGGLLLTVLGFVGALKALIILLTIAWMISVVFLKGDMGKAKNKPKFKELFSKSRAINLLSAARLCLFAARDVWFVVALPIYLAQQFNWNFWWVSGFMALWVIGYGGVQSQAPRITGTSNSNVDTVKHAYLWVLLLSGVTALLALLMQFDVAVHATLIIGLLIFGGVFAVNSSVHSYLIVSFAKSDGVSLDVGFYYMANAMGRLLGTVLSGWVFQVYGFVACLWVSVILLILASIATAFLTKNKS</sequence>
<keyword evidence="8" id="KW-1185">Reference proteome</keyword>
<evidence type="ECO:0000313" key="5">
    <source>
        <dbReference type="EMBL" id="MBE0384318.1"/>
    </source>
</evidence>
<feature type="transmembrane region" description="Helical" evidence="4">
    <location>
        <begin position="43"/>
        <end position="63"/>
    </location>
</feature>
<feature type="transmembrane region" description="Helical" evidence="4">
    <location>
        <begin position="317"/>
        <end position="342"/>
    </location>
</feature>
<feature type="transmembrane region" description="Helical" evidence="4">
    <location>
        <begin position="251"/>
        <end position="270"/>
    </location>
</feature>
<dbReference type="Proteomes" id="UP000238288">
    <property type="component" value="Chromosome PCAR9b"/>
</dbReference>
<dbReference type="Gene3D" id="1.20.1250.20">
    <property type="entry name" value="MFS general substrate transporter like domains"/>
    <property type="match status" value="2"/>
</dbReference>
<feature type="transmembrane region" description="Helical" evidence="4">
    <location>
        <begin position="291"/>
        <end position="311"/>
    </location>
</feature>
<dbReference type="InterPro" id="IPR036259">
    <property type="entry name" value="MFS_trans_sf"/>
</dbReference>
<keyword evidence="1 4" id="KW-0812">Transmembrane</keyword>
<name>A0A2K4XED6_PSEVC</name>
<dbReference type="SUPFAM" id="SSF103473">
    <property type="entry name" value="MFS general substrate transporter"/>
    <property type="match status" value="1"/>
</dbReference>
<feature type="transmembrane region" description="Helical" evidence="4">
    <location>
        <begin position="354"/>
        <end position="374"/>
    </location>
</feature>
<evidence type="ECO:0000256" key="4">
    <source>
        <dbReference type="SAM" id="Phobius"/>
    </source>
</evidence>
<feature type="transmembrane region" description="Helical" evidence="4">
    <location>
        <begin position="180"/>
        <end position="198"/>
    </location>
</feature>
<proteinExistence type="predicted"/>
<reference evidence="6 7" key="2">
    <citation type="submission" date="2017-11" db="EMBL/GenBank/DDBJ databases">
        <authorList>
            <person name="Han C.G."/>
        </authorList>
    </citation>
    <scope>NUCLEOTIDE SEQUENCE [LARGE SCALE GENOMIC DNA]</scope>
    <source>
        <strain evidence="7">ATCC 43555</strain>
        <strain evidence="6">ATCC43555</strain>
    </source>
</reference>
<organism evidence="6 7">
    <name type="scientific">Pseudoalteromonas carrageenovora IAM 12662</name>
    <dbReference type="NCBI Taxonomy" id="1314868"/>
    <lineage>
        <taxon>Bacteria</taxon>
        <taxon>Pseudomonadati</taxon>
        <taxon>Pseudomonadota</taxon>
        <taxon>Gammaproteobacteria</taxon>
        <taxon>Alteromonadales</taxon>
        <taxon>Pseudoalteromonadaceae</taxon>
        <taxon>Pseudoalteromonas</taxon>
    </lineage>
</organism>
<dbReference type="PANTHER" id="PTHR23547:SF1">
    <property type="entry name" value="MAJOR FACILITATOR SUPERFAMILY MFS_1"/>
    <property type="match status" value="1"/>
</dbReference>
<accession>A0A2K4XED6</accession>
<protein>
    <submittedName>
        <fullName evidence="6">MFS transporter permease</fullName>
    </submittedName>
</protein>
<evidence type="ECO:0000313" key="6">
    <source>
        <dbReference type="EMBL" id="SOU42703.1"/>
    </source>
</evidence>
<dbReference type="InterPro" id="IPR011701">
    <property type="entry name" value="MFS"/>
</dbReference>
<evidence type="ECO:0000256" key="3">
    <source>
        <dbReference type="ARBA" id="ARBA00023136"/>
    </source>
</evidence>
<dbReference type="OrthoDB" id="186809at2"/>
<dbReference type="RefSeq" id="WP_104643851.1">
    <property type="nucleotide sequence ID" value="NZ_AQGW01000025.1"/>
</dbReference>
<dbReference type="EMBL" id="LT965929">
    <property type="protein sequence ID" value="SOU42703.1"/>
    <property type="molecule type" value="Genomic_DNA"/>
</dbReference>
<evidence type="ECO:0000256" key="2">
    <source>
        <dbReference type="ARBA" id="ARBA00022989"/>
    </source>
</evidence>
<keyword evidence="3 4" id="KW-0472">Membrane</keyword>
<evidence type="ECO:0000313" key="8">
    <source>
        <dbReference type="Proteomes" id="UP000615003"/>
    </source>
</evidence>
<keyword evidence="2 4" id="KW-1133">Transmembrane helix</keyword>
<gene>
    <name evidence="6" type="ORF">PCAR9_B0225</name>
    <name evidence="5" type="ORF">PCARR_b0279</name>
</gene>
<dbReference type="Proteomes" id="UP000615003">
    <property type="component" value="Unassembled WGS sequence"/>
</dbReference>